<proteinExistence type="predicted"/>
<name>A0A380N1H8_9GAMM</name>
<evidence type="ECO:0000313" key="2">
    <source>
        <dbReference type="EMBL" id="SUO98640.1"/>
    </source>
</evidence>
<dbReference type="InterPro" id="IPR010412">
    <property type="entry name" value="DUF1007"/>
</dbReference>
<keyword evidence="3" id="KW-1185">Reference proteome</keyword>
<feature type="signal peptide" evidence="1">
    <location>
        <begin position="1"/>
        <end position="21"/>
    </location>
</feature>
<gene>
    <name evidence="2" type="ORF">NCTC10717_02396</name>
</gene>
<dbReference type="OrthoDB" id="5781652at2"/>
<dbReference type="EMBL" id="UHIA01000004">
    <property type="protein sequence ID" value="SUO98640.1"/>
    <property type="molecule type" value="Genomic_DNA"/>
</dbReference>
<evidence type="ECO:0000256" key="1">
    <source>
        <dbReference type="SAM" id="SignalP"/>
    </source>
</evidence>
<organism evidence="2 3">
    <name type="scientific">Suttonella indologenes</name>
    <dbReference type="NCBI Taxonomy" id="13276"/>
    <lineage>
        <taxon>Bacteria</taxon>
        <taxon>Pseudomonadati</taxon>
        <taxon>Pseudomonadota</taxon>
        <taxon>Gammaproteobacteria</taxon>
        <taxon>Cardiobacteriales</taxon>
        <taxon>Cardiobacteriaceae</taxon>
        <taxon>Suttonella</taxon>
    </lineage>
</organism>
<reference evidence="2 3" key="1">
    <citation type="submission" date="2018-06" db="EMBL/GenBank/DDBJ databases">
        <authorList>
            <consortium name="Pathogen Informatics"/>
            <person name="Doyle S."/>
        </authorList>
    </citation>
    <scope>NUCLEOTIDE SEQUENCE [LARGE SCALE GENOMIC DNA]</scope>
    <source>
        <strain evidence="2 3">NCTC10717</strain>
    </source>
</reference>
<feature type="chain" id="PRO_5016673263" evidence="1">
    <location>
        <begin position="22"/>
        <end position="196"/>
    </location>
</feature>
<protein>
    <submittedName>
        <fullName evidence="2">ABC-type uncharacterized transport system, periplasmic component</fullName>
    </submittedName>
</protein>
<dbReference type="Pfam" id="PF06226">
    <property type="entry name" value="DUF1007"/>
    <property type="match status" value="1"/>
</dbReference>
<keyword evidence="1" id="KW-0732">Signal</keyword>
<evidence type="ECO:0000313" key="3">
    <source>
        <dbReference type="Proteomes" id="UP000254575"/>
    </source>
</evidence>
<dbReference type="AlphaFoldDB" id="A0A380N1H8"/>
<dbReference type="Proteomes" id="UP000254575">
    <property type="component" value="Unassembled WGS sequence"/>
</dbReference>
<accession>A0A380N1H8</accession>
<sequence>MKFLRKIVFCMMCLAMLPVSAHPHVWILVEVTPRLNAAGEITALQQRWAFDPIYSAIFIDEMNKTPDEQKEARWQRIEERTLTPLFAEKFYTRPKDKFGEAHSARLYEANGELIIETELPLLRPVKFLYYQIYEPTYYVEILHNPKQQPMPSCRLNISHAKPDSAKQEEAAALDQGAVVSYDLGQYFAEHAELLCQ</sequence>